<reference evidence="2 3" key="1">
    <citation type="submission" date="2020-07" db="EMBL/GenBank/DDBJ databases">
        <title>Complete genome sequence for Sandaracinobacter sp. M6.</title>
        <authorList>
            <person name="Tang Y."/>
            <person name="Liu Q."/>
            <person name="Guo Z."/>
            <person name="Lei P."/>
            <person name="Huang B."/>
        </authorList>
    </citation>
    <scope>NUCLEOTIDE SEQUENCE [LARGE SCALE GENOMIC DNA]</scope>
    <source>
        <strain evidence="2 3">M6</strain>
    </source>
</reference>
<accession>A0A7G5ILY0</accession>
<feature type="chain" id="PRO_5029006055" description="Beta/gamma crystallin 'Greek key' domain-containing protein" evidence="1">
    <location>
        <begin position="22"/>
        <end position="120"/>
    </location>
</feature>
<evidence type="ECO:0000256" key="1">
    <source>
        <dbReference type="SAM" id="SignalP"/>
    </source>
</evidence>
<gene>
    <name evidence="2" type="ORF">H3309_07950</name>
</gene>
<name>A0A7G5ILY0_9SPHN</name>
<dbReference type="Proteomes" id="UP000515292">
    <property type="component" value="Chromosome"/>
</dbReference>
<evidence type="ECO:0008006" key="4">
    <source>
        <dbReference type="Google" id="ProtNLM"/>
    </source>
</evidence>
<protein>
    <recommendedName>
        <fullName evidence="4">Beta/gamma crystallin 'Greek key' domain-containing protein</fullName>
    </recommendedName>
</protein>
<keyword evidence="3" id="KW-1185">Reference proteome</keyword>
<proteinExistence type="predicted"/>
<keyword evidence="1" id="KW-0732">Signal</keyword>
<dbReference type="EMBL" id="CP059851">
    <property type="protein sequence ID" value="QMW24372.1"/>
    <property type="molecule type" value="Genomic_DNA"/>
</dbReference>
<dbReference type="SUPFAM" id="SSF49695">
    <property type="entry name" value="gamma-Crystallin-like"/>
    <property type="match status" value="1"/>
</dbReference>
<dbReference type="RefSeq" id="WP_182298228.1">
    <property type="nucleotide sequence ID" value="NZ_CP059851.1"/>
</dbReference>
<evidence type="ECO:0000313" key="2">
    <source>
        <dbReference type="EMBL" id="QMW24372.1"/>
    </source>
</evidence>
<dbReference type="InterPro" id="IPR011024">
    <property type="entry name" value="G_crystallin-like"/>
</dbReference>
<evidence type="ECO:0000313" key="3">
    <source>
        <dbReference type="Proteomes" id="UP000515292"/>
    </source>
</evidence>
<organism evidence="2 3">
    <name type="scientific">Sandaracinobacteroides saxicola</name>
    <dbReference type="NCBI Taxonomy" id="2759707"/>
    <lineage>
        <taxon>Bacteria</taxon>
        <taxon>Pseudomonadati</taxon>
        <taxon>Pseudomonadota</taxon>
        <taxon>Alphaproteobacteria</taxon>
        <taxon>Sphingomonadales</taxon>
        <taxon>Sphingosinicellaceae</taxon>
        <taxon>Sandaracinobacteroides</taxon>
    </lineage>
</organism>
<dbReference type="AlphaFoldDB" id="A0A7G5ILY0"/>
<feature type="signal peptide" evidence="1">
    <location>
        <begin position="1"/>
        <end position="21"/>
    </location>
</feature>
<dbReference type="Gene3D" id="2.60.20.10">
    <property type="entry name" value="Crystallins"/>
    <property type="match status" value="1"/>
</dbReference>
<dbReference type="KEGG" id="sand:H3309_07950"/>
<sequence>MRMWVRGAIAMTMIAGSPGWAQEAPIATSGGPMLNFSGCRYYEHAGFKGWSRDLRQGVRRAYVSDRYNDAISSIACSDDCSIIVYEHRDFQGANREFAGNYNYVGDRWNDRISSARLSCR</sequence>